<reference evidence="2 3" key="1">
    <citation type="submission" date="2019-07" db="EMBL/GenBank/DDBJ databases">
        <title>Whole genome shotgun sequence of Cellulomonas aerilata NBRC 106308.</title>
        <authorList>
            <person name="Hosoyama A."/>
            <person name="Uohara A."/>
            <person name="Ohji S."/>
            <person name="Ichikawa N."/>
        </authorList>
    </citation>
    <scope>NUCLEOTIDE SEQUENCE [LARGE SCALE GENOMIC DNA]</scope>
    <source>
        <strain evidence="2 3">NBRC 106308</strain>
    </source>
</reference>
<gene>
    <name evidence="2" type="ORF">CAE01nite_17050</name>
</gene>
<feature type="transmembrane region" description="Helical" evidence="1">
    <location>
        <begin position="127"/>
        <end position="150"/>
    </location>
</feature>
<keyword evidence="1" id="KW-1133">Transmembrane helix</keyword>
<keyword evidence="3" id="KW-1185">Reference proteome</keyword>
<feature type="transmembrane region" description="Helical" evidence="1">
    <location>
        <begin position="52"/>
        <end position="72"/>
    </location>
</feature>
<comment type="caution">
    <text evidence="2">The sequence shown here is derived from an EMBL/GenBank/DDBJ whole genome shotgun (WGS) entry which is preliminary data.</text>
</comment>
<evidence type="ECO:0000256" key="1">
    <source>
        <dbReference type="SAM" id="Phobius"/>
    </source>
</evidence>
<dbReference type="EMBL" id="BJYY01000013">
    <property type="protein sequence ID" value="GEO33980.1"/>
    <property type="molecule type" value="Genomic_DNA"/>
</dbReference>
<keyword evidence="1" id="KW-0812">Transmembrane</keyword>
<feature type="transmembrane region" description="Helical" evidence="1">
    <location>
        <begin position="101"/>
        <end position="120"/>
    </location>
</feature>
<evidence type="ECO:0000313" key="2">
    <source>
        <dbReference type="EMBL" id="GEO33980.1"/>
    </source>
</evidence>
<sequence>MLAVAALTTPALGFFLPVFGVLVSLGAAFWAAARAGTLLWGPTGAMRRHRGAATMGFAALWLPGVLQFSGVLHRLVGPQDSVHVGVTAWLLLPLGAPENPWLPGAVAMTVYAAGAAVSALARRPWPWVVGGLAASLAYDLTIQIASIGSIS</sequence>
<evidence type="ECO:0000313" key="3">
    <source>
        <dbReference type="Proteomes" id="UP000321181"/>
    </source>
</evidence>
<proteinExistence type="predicted"/>
<feature type="transmembrane region" description="Helical" evidence="1">
    <location>
        <begin position="12"/>
        <end position="32"/>
    </location>
</feature>
<dbReference type="AlphaFoldDB" id="A0A512DCN6"/>
<organism evidence="2 3">
    <name type="scientific">Cellulomonas aerilata</name>
    <dbReference type="NCBI Taxonomy" id="515326"/>
    <lineage>
        <taxon>Bacteria</taxon>
        <taxon>Bacillati</taxon>
        <taxon>Actinomycetota</taxon>
        <taxon>Actinomycetes</taxon>
        <taxon>Micrococcales</taxon>
        <taxon>Cellulomonadaceae</taxon>
        <taxon>Cellulomonas</taxon>
    </lineage>
</organism>
<keyword evidence="1" id="KW-0472">Membrane</keyword>
<name>A0A512DCN6_9CELL</name>
<accession>A0A512DCN6</accession>
<dbReference type="Proteomes" id="UP000321181">
    <property type="component" value="Unassembled WGS sequence"/>
</dbReference>
<protein>
    <submittedName>
        <fullName evidence="2">Uncharacterized protein</fullName>
    </submittedName>
</protein>